<dbReference type="SUPFAM" id="SSF56112">
    <property type="entry name" value="Protein kinase-like (PK-like)"/>
    <property type="match status" value="1"/>
</dbReference>
<comment type="caution">
    <text evidence="11">The sequence shown here is derived from an EMBL/GenBank/DDBJ whole genome shotgun (WGS) entry which is preliminary data.</text>
</comment>
<reference evidence="11" key="1">
    <citation type="submission" date="2022-04" db="EMBL/GenBank/DDBJ databases">
        <title>A functionally conserved STORR gene fusion in Papaver species that diverged 16.8 million years ago.</title>
        <authorList>
            <person name="Catania T."/>
        </authorList>
    </citation>
    <scope>NUCLEOTIDE SEQUENCE</scope>
    <source>
        <strain evidence="11">S-188037</strain>
    </source>
</reference>
<dbReference type="PANTHER" id="PTHR47986">
    <property type="entry name" value="OSJNBA0070M12.3 PROTEIN"/>
    <property type="match status" value="1"/>
</dbReference>
<gene>
    <name evidence="11" type="ORF">MKW98_030526</name>
</gene>
<dbReference type="InterPro" id="IPR001245">
    <property type="entry name" value="Ser-Thr/Tyr_kinase_cat_dom"/>
</dbReference>
<keyword evidence="5" id="KW-0677">Repeat</keyword>
<name>A0AAD4XT57_9MAGN</name>
<evidence type="ECO:0000256" key="7">
    <source>
        <dbReference type="ARBA" id="ARBA00023136"/>
    </source>
</evidence>
<dbReference type="PANTHER" id="PTHR47986:SF34">
    <property type="entry name" value="RECEPTOR-LIKE KINASE TMK2"/>
    <property type="match status" value="1"/>
</dbReference>
<dbReference type="AlphaFoldDB" id="A0AAD4XT57"/>
<dbReference type="GO" id="GO:0005524">
    <property type="term" value="F:ATP binding"/>
    <property type="evidence" value="ECO:0007669"/>
    <property type="project" value="InterPro"/>
</dbReference>
<dbReference type="PROSITE" id="PS50011">
    <property type="entry name" value="PROTEIN_KINASE_DOM"/>
    <property type="match status" value="1"/>
</dbReference>
<evidence type="ECO:0000256" key="9">
    <source>
        <dbReference type="ARBA" id="ARBA00023180"/>
    </source>
</evidence>
<comment type="subcellular location">
    <subcellularLocation>
        <location evidence="1">Membrane</location>
        <topology evidence="1">Single-pass membrane protein</topology>
    </subcellularLocation>
</comment>
<dbReference type="EMBL" id="JAJJMB010004770">
    <property type="protein sequence ID" value="KAI3941796.1"/>
    <property type="molecule type" value="Genomic_DNA"/>
</dbReference>
<organism evidence="11 12">
    <name type="scientific">Papaver atlanticum</name>
    <dbReference type="NCBI Taxonomy" id="357466"/>
    <lineage>
        <taxon>Eukaryota</taxon>
        <taxon>Viridiplantae</taxon>
        <taxon>Streptophyta</taxon>
        <taxon>Embryophyta</taxon>
        <taxon>Tracheophyta</taxon>
        <taxon>Spermatophyta</taxon>
        <taxon>Magnoliopsida</taxon>
        <taxon>Ranunculales</taxon>
        <taxon>Papaveraceae</taxon>
        <taxon>Papaveroideae</taxon>
        <taxon>Papaver</taxon>
    </lineage>
</organism>
<dbReference type="GO" id="GO:0016020">
    <property type="term" value="C:membrane"/>
    <property type="evidence" value="ECO:0007669"/>
    <property type="project" value="UniProtKB-SubCell"/>
</dbReference>
<dbReference type="Gene3D" id="1.10.510.10">
    <property type="entry name" value="Transferase(Phosphotransferase) domain 1"/>
    <property type="match status" value="1"/>
</dbReference>
<dbReference type="Proteomes" id="UP001202328">
    <property type="component" value="Unassembled WGS sequence"/>
</dbReference>
<evidence type="ECO:0000256" key="8">
    <source>
        <dbReference type="ARBA" id="ARBA00023170"/>
    </source>
</evidence>
<evidence type="ECO:0000256" key="5">
    <source>
        <dbReference type="ARBA" id="ARBA00022737"/>
    </source>
</evidence>
<keyword evidence="7" id="KW-0472">Membrane</keyword>
<keyword evidence="8" id="KW-0675">Receptor</keyword>
<keyword evidence="4" id="KW-0732">Signal</keyword>
<evidence type="ECO:0000259" key="10">
    <source>
        <dbReference type="PROSITE" id="PS50011"/>
    </source>
</evidence>
<evidence type="ECO:0000313" key="12">
    <source>
        <dbReference type="Proteomes" id="UP001202328"/>
    </source>
</evidence>
<keyword evidence="9" id="KW-0325">Glycoprotein</keyword>
<dbReference type="Pfam" id="PF07714">
    <property type="entry name" value="PK_Tyr_Ser-Thr"/>
    <property type="match status" value="1"/>
</dbReference>
<dbReference type="InterPro" id="IPR052422">
    <property type="entry name" value="Auxin_Ser/Thr_Kinase"/>
</dbReference>
<keyword evidence="6" id="KW-1133">Transmembrane helix</keyword>
<accession>A0AAD4XT57</accession>
<evidence type="ECO:0000256" key="1">
    <source>
        <dbReference type="ARBA" id="ARBA00004167"/>
    </source>
</evidence>
<keyword evidence="2" id="KW-0433">Leucine-rich repeat</keyword>
<dbReference type="InterPro" id="IPR011009">
    <property type="entry name" value="Kinase-like_dom_sf"/>
</dbReference>
<evidence type="ECO:0000256" key="6">
    <source>
        <dbReference type="ARBA" id="ARBA00022989"/>
    </source>
</evidence>
<keyword evidence="3" id="KW-0812">Transmembrane</keyword>
<evidence type="ECO:0000256" key="2">
    <source>
        <dbReference type="ARBA" id="ARBA00022614"/>
    </source>
</evidence>
<evidence type="ECO:0000256" key="3">
    <source>
        <dbReference type="ARBA" id="ARBA00022692"/>
    </source>
</evidence>
<sequence length="151" mass="17019">MEGVMNEKALGEFKSEIAFLKKIRHRHLVVLLGYCLDGNERLLVFEYMPKETLSHHLGGVFDPLDWTRRLSIALDVARGVEYLHGLAQPRYIHRYLKSDNILLNDAMTAKVADFGLVLNAASGSSFILSKFFGTVGYADPEHAGNSHFFLH</sequence>
<evidence type="ECO:0000313" key="11">
    <source>
        <dbReference type="EMBL" id="KAI3941796.1"/>
    </source>
</evidence>
<feature type="domain" description="Protein kinase" evidence="10">
    <location>
        <begin position="1"/>
        <end position="151"/>
    </location>
</feature>
<proteinExistence type="predicted"/>
<protein>
    <recommendedName>
        <fullName evidence="10">Protein kinase domain-containing protein</fullName>
    </recommendedName>
</protein>
<keyword evidence="12" id="KW-1185">Reference proteome</keyword>
<dbReference type="InterPro" id="IPR000719">
    <property type="entry name" value="Prot_kinase_dom"/>
</dbReference>
<evidence type="ECO:0000256" key="4">
    <source>
        <dbReference type="ARBA" id="ARBA00022729"/>
    </source>
</evidence>
<dbReference type="GO" id="GO:0004672">
    <property type="term" value="F:protein kinase activity"/>
    <property type="evidence" value="ECO:0007669"/>
    <property type="project" value="InterPro"/>
</dbReference>